<proteinExistence type="predicted"/>
<evidence type="ECO:0008006" key="4">
    <source>
        <dbReference type="Google" id="ProtNLM"/>
    </source>
</evidence>
<dbReference type="Proteomes" id="UP000228533">
    <property type="component" value="Unassembled WGS sequence"/>
</dbReference>
<feature type="chain" id="PRO_5014630451" description="Phytase-like domain-containing protein" evidence="1">
    <location>
        <begin position="24"/>
        <end position="375"/>
    </location>
</feature>
<evidence type="ECO:0000313" key="2">
    <source>
        <dbReference type="EMBL" id="PIT95742.1"/>
    </source>
</evidence>
<dbReference type="AlphaFoldDB" id="A0A2M6WSK2"/>
<protein>
    <recommendedName>
        <fullName evidence="4">Phytase-like domain-containing protein</fullName>
    </recommendedName>
</protein>
<comment type="caution">
    <text evidence="2">The sequence shown here is derived from an EMBL/GenBank/DDBJ whole genome shotgun (WGS) entry which is preliminary data.</text>
</comment>
<dbReference type="PROSITE" id="PS51257">
    <property type="entry name" value="PROKAR_LIPOPROTEIN"/>
    <property type="match status" value="1"/>
</dbReference>
<evidence type="ECO:0000313" key="3">
    <source>
        <dbReference type="Proteomes" id="UP000228533"/>
    </source>
</evidence>
<accession>A0A2M6WSK2</accession>
<keyword evidence="1" id="KW-0732">Signal</keyword>
<sequence length="375" mass="41234">MKRIIIVLLGAGLLIIAASCGSANNGISASKKKNGTTDVNGLIKNIAGYNPNLNVFGTEKLYTGGLPPNAKLVIIKPVRGVYNIKDSGIRYVFQLKDTLFNKKSYLWVLEVTNDSRIGTPIVMDGDAPKSASSTSTLGMKTFDIYGSTIKAVNIDDGKTVMVKPHRLSFMLSADQAENLVLYSYNGQDMLIRPLTQESQVGSNFKVKAVTIDLSFGNRFTFMTADGKFPNVSPQLVSQGHPKLDGIVLVKNDLGNEPFYLFEVISTESTTLQTKGGSCQINGDCSGYYGLELPPARQALDANYPDGYIRLDVCDVYKSDKSLFLRLLSSGAIGFDRSSGANQSTVRIRWQDLKFLSPRLWFKYKNKIIYPKTKIQ</sequence>
<evidence type="ECO:0000256" key="1">
    <source>
        <dbReference type="SAM" id="SignalP"/>
    </source>
</evidence>
<dbReference type="EMBL" id="PFAM01000023">
    <property type="protein sequence ID" value="PIT95742.1"/>
    <property type="molecule type" value="Genomic_DNA"/>
</dbReference>
<reference evidence="3" key="1">
    <citation type="submission" date="2017-09" db="EMBL/GenBank/DDBJ databases">
        <title>Depth-based differentiation of microbial function through sediment-hosted aquifers and enrichment of novel symbionts in the deep terrestrial subsurface.</title>
        <authorList>
            <person name="Probst A.J."/>
            <person name="Ladd B."/>
            <person name="Jarett J.K."/>
            <person name="Geller-Mcgrath D.E."/>
            <person name="Sieber C.M.K."/>
            <person name="Emerson J.B."/>
            <person name="Anantharaman K."/>
            <person name="Thomas B.C."/>
            <person name="Malmstrom R."/>
            <person name="Stieglmeier M."/>
            <person name="Klingl A."/>
            <person name="Woyke T."/>
            <person name="Ryan C.M."/>
            <person name="Banfield J.F."/>
        </authorList>
    </citation>
    <scope>NUCLEOTIDE SEQUENCE [LARGE SCALE GENOMIC DNA]</scope>
</reference>
<gene>
    <name evidence="2" type="ORF">COT94_04100</name>
</gene>
<organism evidence="2 3">
    <name type="scientific">Candidatus Falkowbacteria bacterium CG10_big_fil_rev_8_21_14_0_10_37_14</name>
    <dbReference type="NCBI Taxonomy" id="1974561"/>
    <lineage>
        <taxon>Bacteria</taxon>
        <taxon>Candidatus Falkowiibacteriota</taxon>
    </lineage>
</organism>
<name>A0A2M6WSK2_9BACT</name>
<feature type="signal peptide" evidence="1">
    <location>
        <begin position="1"/>
        <end position="23"/>
    </location>
</feature>